<keyword evidence="2" id="KW-1185">Reference proteome</keyword>
<name>A0ABU9P3U5_9ENTR</name>
<proteinExistence type="predicted"/>
<gene>
    <name evidence="1" type="ORF">AAFL32_17380</name>
</gene>
<comment type="caution">
    <text evidence="1">The sequence shown here is derived from an EMBL/GenBank/DDBJ whole genome shotgun (WGS) entry which is preliminary data.</text>
</comment>
<protein>
    <recommendedName>
        <fullName evidence="3">Colicin V</fullName>
    </recommendedName>
</protein>
<accession>A0ABU9P3U5</accession>
<reference evidence="1 2" key="1">
    <citation type="submission" date="2024-04" db="EMBL/GenBank/DDBJ databases">
        <title>Draft genome assemblies of urinary isolates.</title>
        <authorList>
            <person name="Appleberry H."/>
            <person name="Kula A."/>
            <person name="Wolfe A.J."/>
            <person name="Putonti C."/>
        </authorList>
    </citation>
    <scope>NUCLEOTIDE SEQUENCE [LARGE SCALE GENOMIC DNA]</scope>
    <source>
        <strain evidence="1 2">UMB12529</strain>
    </source>
</reference>
<evidence type="ECO:0000313" key="2">
    <source>
        <dbReference type="Proteomes" id="UP001458070"/>
    </source>
</evidence>
<dbReference type="Proteomes" id="UP001458070">
    <property type="component" value="Unassembled WGS sequence"/>
</dbReference>
<sequence length="108" mass="10984">MKELTVFEMEQIAAGTEETLLTRIAAAALSGITDAVWGTLIGGTQSGANGGLLGFGLIGNAVGAIWGFIAGGITGAASGFAMGWDKTLAFVEKTFNNAADGQFVPWSQ</sequence>
<evidence type="ECO:0000313" key="1">
    <source>
        <dbReference type="EMBL" id="MEM0625656.1"/>
    </source>
</evidence>
<evidence type="ECO:0008006" key="3">
    <source>
        <dbReference type="Google" id="ProtNLM"/>
    </source>
</evidence>
<organism evidence="1 2">
    <name type="scientific">Klebsiella grimontii</name>
    <dbReference type="NCBI Taxonomy" id="2058152"/>
    <lineage>
        <taxon>Bacteria</taxon>
        <taxon>Pseudomonadati</taxon>
        <taxon>Pseudomonadota</taxon>
        <taxon>Gammaproteobacteria</taxon>
        <taxon>Enterobacterales</taxon>
        <taxon>Enterobacteriaceae</taxon>
        <taxon>Klebsiella/Raoultella group</taxon>
        <taxon>Klebsiella</taxon>
    </lineage>
</organism>
<dbReference type="EMBL" id="JBCGEM010000014">
    <property type="protein sequence ID" value="MEM0625656.1"/>
    <property type="molecule type" value="Genomic_DNA"/>
</dbReference>